<accession>A0ABW2UWY8</accession>
<evidence type="ECO:0000313" key="1">
    <source>
        <dbReference type="EMBL" id="MFC7746608.1"/>
    </source>
</evidence>
<dbReference type="RefSeq" id="WP_382358115.1">
    <property type="nucleotide sequence ID" value="NZ_JBHTGR010000007.1"/>
</dbReference>
<sequence>MITFGSFTGSVMGISKVERGDVPDGCVQMVHLQNEEGTLANFIVSPDTYVLNQEMITMGDIVTGYYDASAPMILIYPPQYPALVMVKQCPDFKVKVSHFNKDLVSDDNRLSLNMNPYTRVMTTNGQMFMGHPGGHDLVVVYSPSTKSIPAQTTPYQVVVLCQ</sequence>
<name>A0ABW2UWY8_9BACI</name>
<dbReference type="EMBL" id="JBHTGR010000007">
    <property type="protein sequence ID" value="MFC7746608.1"/>
    <property type="molecule type" value="Genomic_DNA"/>
</dbReference>
<reference evidence="2" key="1">
    <citation type="journal article" date="2019" name="Int. J. Syst. Evol. Microbiol.">
        <title>The Global Catalogue of Microorganisms (GCM) 10K type strain sequencing project: providing services to taxonomists for standard genome sequencing and annotation.</title>
        <authorList>
            <consortium name="The Broad Institute Genomics Platform"/>
            <consortium name="The Broad Institute Genome Sequencing Center for Infectious Disease"/>
            <person name="Wu L."/>
            <person name="Ma J."/>
        </authorList>
    </citation>
    <scope>NUCLEOTIDE SEQUENCE [LARGE SCALE GENOMIC DNA]</scope>
    <source>
        <strain evidence="2">JCM 30234</strain>
    </source>
</reference>
<comment type="caution">
    <text evidence="1">The sequence shown here is derived from an EMBL/GenBank/DDBJ whole genome shotgun (WGS) entry which is preliminary data.</text>
</comment>
<evidence type="ECO:0000313" key="2">
    <source>
        <dbReference type="Proteomes" id="UP001596620"/>
    </source>
</evidence>
<protein>
    <recommendedName>
        <fullName evidence="3">IgGFc-binding protein N-terminal domain-containing protein</fullName>
    </recommendedName>
</protein>
<evidence type="ECO:0008006" key="3">
    <source>
        <dbReference type="Google" id="ProtNLM"/>
    </source>
</evidence>
<dbReference type="Proteomes" id="UP001596620">
    <property type="component" value="Unassembled WGS sequence"/>
</dbReference>
<keyword evidence="2" id="KW-1185">Reference proteome</keyword>
<proteinExistence type="predicted"/>
<organism evidence="1 2">
    <name type="scientific">Lentibacillus kimchii</name>
    <dbReference type="NCBI Taxonomy" id="1542911"/>
    <lineage>
        <taxon>Bacteria</taxon>
        <taxon>Bacillati</taxon>
        <taxon>Bacillota</taxon>
        <taxon>Bacilli</taxon>
        <taxon>Bacillales</taxon>
        <taxon>Bacillaceae</taxon>
        <taxon>Lentibacillus</taxon>
    </lineage>
</organism>
<gene>
    <name evidence="1" type="ORF">ACFQU8_05055</name>
</gene>